<reference evidence="2" key="1">
    <citation type="journal article" date="2022" name="Mol. Ecol. Resour.">
        <title>The genomes of chicory, endive, great burdock and yacon provide insights into Asteraceae palaeo-polyploidization history and plant inulin production.</title>
        <authorList>
            <person name="Fan W."/>
            <person name="Wang S."/>
            <person name="Wang H."/>
            <person name="Wang A."/>
            <person name="Jiang F."/>
            <person name="Liu H."/>
            <person name="Zhao H."/>
            <person name="Xu D."/>
            <person name="Zhang Y."/>
        </authorList>
    </citation>
    <scope>NUCLEOTIDE SEQUENCE [LARGE SCALE GENOMIC DNA]</scope>
    <source>
        <strain evidence="2">cv. Niubang</strain>
    </source>
</reference>
<reference evidence="1 2" key="2">
    <citation type="journal article" date="2022" name="Mol. Ecol. Resour.">
        <title>The genomes of chicory, endive, great burdock and yacon provide insights into Asteraceae paleo-polyploidization history and plant inulin production.</title>
        <authorList>
            <person name="Fan W."/>
            <person name="Wang S."/>
            <person name="Wang H."/>
            <person name="Wang A."/>
            <person name="Jiang F."/>
            <person name="Liu H."/>
            <person name="Zhao H."/>
            <person name="Xu D."/>
            <person name="Zhang Y."/>
        </authorList>
    </citation>
    <scope>NUCLEOTIDE SEQUENCE [LARGE SCALE GENOMIC DNA]</scope>
    <source>
        <strain evidence="2">cv. Niubang</strain>
    </source>
</reference>
<sequence length="94" mass="10374">MASTLLSVVVFVFDLFAFALVVPPSKGELFHPLIPMASTLLSVVVFVFDLFAFALVVAAKQRRAFVRFIGRLDYQKGIDIHLSTTLDLLQDDGS</sequence>
<gene>
    <name evidence="1" type="ORF">L6452_18899</name>
</gene>
<name>A0ACB9B8Z0_ARCLA</name>
<dbReference type="EMBL" id="CM042052">
    <property type="protein sequence ID" value="KAI3718053.1"/>
    <property type="molecule type" value="Genomic_DNA"/>
</dbReference>
<keyword evidence="2" id="KW-1185">Reference proteome</keyword>
<evidence type="ECO:0000313" key="2">
    <source>
        <dbReference type="Proteomes" id="UP001055879"/>
    </source>
</evidence>
<comment type="caution">
    <text evidence="1">The sequence shown here is derived from an EMBL/GenBank/DDBJ whole genome shotgun (WGS) entry which is preliminary data.</text>
</comment>
<protein>
    <submittedName>
        <fullName evidence="1">Uncharacterized protein</fullName>
    </submittedName>
</protein>
<proteinExistence type="predicted"/>
<evidence type="ECO:0000313" key="1">
    <source>
        <dbReference type="EMBL" id="KAI3718053.1"/>
    </source>
</evidence>
<accession>A0ACB9B8Z0</accession>
<dbReference type="Proteomes" id="UP001055879">
    <property type="component" value="Linkage Group LG06"/>
</dbReference>
<organism evidence="1 2">
    <name type="scientific">Arctium lappa</name>
    <name type="common">Greater burdock</name>
    <name type="synonym">Lappa major</name>
    <dbReference type="NCBI Taxonomy" id="4217"/>
    <lineage>
        <taxon>Eukaryota</taxon>
        <taxon>Viridiplantae</taxon>
        <taxon>Streptophyta</taxon>
        <taxon>Embryophyta</taxon>
        <taxon>Tracheophyta</taxon>
        <taxon>Spermatophyta</taxon>
        <taxon>Magnoliopsida</taxon>
        <taxon>eudicotyledons</taxon>
        <taxon>Gunneridae</taxon>
        <taxon>Pentapetalae</taxon>
        <taxon>asterids</taxon>
        <taxon>campanulids</taxon>
        <taxon>Asterales</taxon>
        <taxon>Asteraceae</taxon>
        <taxon>Carduoideae</taxon>
        <taxon>Cardueae</taxon>
        <taxon>Arctiinae</taxon>
        <taxon>Arctium</taxon>
    </lineage>
</organism>